<accession>A0L4E9</accession>
<evidence type="ECO:0000256" key="2">
    <source>
        <dbReference type="ARBA" id="ARBA00022723"/>
    </source>
</evidence>
<dbReference type="Pfam" id="PF09086">
    <property type="entry name" value="DUF1924"/>
    <property type="match status" value="1"/>
</dbReference>
<reference evidence="8" key="1">
    <citation type="journal article" date="2009" name="Appl. Environ. Microbiol.">
        <title>Complete genome sequence of the chemolithoautotrophic marine magnetotactic coccus strain MC-1.</title>
        <authorList>
            <person name="Schubbe S."/>
            <person name="Williams T.J."/>
            <person name="Xie G."/>
            <person name="Kiss H.E."/>
            <person name="Brettin T.S."/>
            <person name="Martinez D."/>
            <person name="Ross C.A."/>
            <person name="Schuler D."/>
            <person name="Cox B.L."/>
            <person name="Nealson K.H."/>
            <person name="Bazylinski D.A."/>
        </authorList>
    </citation>
    <scope>NUCLEOTIDE SEQUENCE [LARGE SCALE GENOMIC DNA]</scope>
    <source>
        <strain evidence="8">ATCC BAA-1437 / JCM 17883 / MC-1</strain>
    </source>
</reference>
<evidence type="ECO:0000256" key="1">
    <source>
        <dbReference type="ARBA" id="ARBA00022617"/>
    </source>
</evidence>
<reference evidence="7 8" key="2">
    <citation type="journal article" date="2012" name="Int. J. Syst. Evol. Microbiol.">
        <title>Magnetococcus marinus gen. nov., sp. nov., a marine, magnetotactic bacterium that represents a novel lineage (Magnetococcaceae fam. nov.; Magnetococcales ord. nov.) at the base of the Alphaproteobacteria.</title>
        <authorList>
            <person name="Bazylinski D.A."/>
            <person name="Williams T.J."/>
            <person name="Lefevre C.T."/>
            <person name="Berg R.J."/>
            <person name="Zhang C.L."/>
            <person name="Bowser S.S."/>
            <person name="Dean A.J."/>
            <person name="Beveridge T.J."/>
        </authorList>
    </citation>
    <scope>NUCLEOTIDE SEQUENCE [LARGE SCALE GENOMIC DNA]</scope>
    <source>
        <strain evidence="8">ATCC BAA-1437 / JCM 17883 / MC-1</strain>
    </source>
</reference>
<dbReference type="GO" id="GO:0046872">
    <property type="term" value="F:metal ion binding"/>
    <property type="evidence" value="ECO:0007669"/>
    <property type="project" value="UniProtKB-KW"/>
</dbReference>
<sequence precursor="true">MICLPHSLRYAPLLLGLLWSNGTLAAEPAANLLAGQQLWSQPGITKNQLQRRCATCHGTNLTQPGQHILTGKPLAPMAASVSPDRYQDMEKVTLWLNRNCQWTFGQLCTPQQQAQLLAYLKSL</sequence>
<dbReference type="eggNOG" id="COG2010">
    <property type="taxonomic scope" value="Bacteria"/>
</dbReference>
<dbReference type="AlphaFoldDB" id="A0L4E9"/>
<feature type="domain" description="Cytochrome c" evidence="6">
    <location>
        <begin position="30"/>
        <end position="123"/>
    </location>
</feature>
<keyword evidence="1 4" id="KW-0349">Heme</keyword>
<evidence type="ECO:0000313" key="7">
    <source>
        <dbReference type="EMBL" id="ABK42842.1"/>
    </source>
</evidence>
<dbReference type="OrthoDB" id="5295318at2"/>
<proteinExistence type="predicted"/>
<dbReference type="InterPro" id="IPR015170">
    <property type="entry name" value="DUF1924_SHP"/>
</dbReference>
<dbReference type="InterPro" id="IPR036909">
    <property type="entry name" value="Cyt_c-like_dom_sf"/>
</dbReference>
<gene>
    <name evidence="7" type="ordered locus">Mmc1_0315</name>
</gene>
<dbReference type="GO" id="GO:0009055">
    <property type="term" value="F:electron transfer activity"/>
    <property type="evidence" value="ECO:0007669"/>
    <property type="project" value="InterPro"/>
</dbReference>
<evidence type="ECO:0000313" key="8">
    <source>
        <dbReference type="Proteomes" id="UP000002586"/>
    </source>
</evidence>
<dbReference type="RefSeq" id="WP_011712014.1">
    <property type="nucleotide sequence ID" value="NC_008576.1"/>
</dbReference>
<name>A0L4E9_MAGMM</name>
<evidence type="ECO:0000259" key="6">
    <source>
        <dbReference type="PROSITE" id="PS51007"/>
    </source>
</evidence>
<dbReference type="STRING" id="156889.Mmc1_0315"/>
<organism evidence="7 8">
    <name type="scientific">Magnetococcus marinus (strain ATCC BAA-1437 / JCM 17883 / MC-1)</name>
    <dbReference type="NCBI Taxonomy" id="156889"/>
    <lineage>
        <taxon>Bacteria</taxon>
        <taxon>Pseudomonadati</taxon>
        <taxon>Pseudomonadota</taxon>
        <taxon>Magnetococcia</taxon>
        <taxon>Magnetococcales</taxon>
        <taxon>Magnetococcaceae</taxon>
        <taxon>Magnetococcus</taxon>
    </lineage>
</organism>
<keyword evidence="2 4" id="KW-0479">Metal-binding</keyword>
<dbReference type="PROSITE" id="PS51007">
    <property type="entry name" value="CYTC"/>
    <property type="match status" value="1"/>
</dbReference>
<dbReference type="Proteomes" id="UP000002586">
    <property type="component" value="Chromosome"/>
</dbReference>
<feature type="signal peptide" evidence="5">
    <location>
        <begin position="1"/>
        <end position="25"/>
    </location>
</feature>
<protein>
    <recommendedName>
        <fullName evidence="6">Cytochrome c domain-containing protein</fullName>
    </recommendedName>
</protein>
<keyword evidence="8" id="KW-1185">Reference proteome</keyword>
<dbReference type="GO" id="GO:0020037">
    <property type="term" value="F:heme binding"/>
    <property type="evidence" value="ECO:0007669"/>
    <property type="project" value="InterPro"/>
</dbReference>
<dbReference type="HOGENOM" id="CLU_146035_1_0_5"/>
<evidence type="ECO:0000256" key="4">
    <source>
        <dbReference type="PROSITE-ProRule" id="PRU00433"/>
    </source>
</evidence>
<feature type="chain" id="PRO_5002626887" description="Cytochrome c domain-containing protein" evidence="5">
    <location>
        <begin position="26"/>
        <end position="123"/>
    </location>
</feature>
<keyword evidence="5" id="KW-0732">Signal</keyword>
<evidence type="ECO:0000256" key="5">
    <source>
        <dbReference type="SAM" id="SignalP"/>
    </source>
</evidence>
<dbReference type="SUPFAM" id="SSF46626">
    <property type="entry name" value="Cytochrome c"/>
    <property type="match status" value="1"/>
</dbReference>
<dbReference type="InterPro" id="IPR009056">
    <property type="entry name" value="Cyt_c-like_dom"/>
</dbReference>
<keyword evidence="3 4" id="KW-0408">Iron</keyword>
<evidence type="ECO:0000256" key="3">
    <source>
        <dbReference type="ARBA" id="ARBA00023004"/>
    </source>
</evidence>
<dbReference type="Gene3D" id="1.10.760.10">
    <property type="entry name" value="Cytochrome c-like domain"/>
    <property type="match status" value="1"/>
</dbReference>
<dbReference type="EMBL" id="CP000471">
    <property type="protein sequence ID" value="ABK42842.1"/>
    <property type="molecule type" value="Genomic_DNA"/>
</dbReference>
<dbReference type="KEGG" id="mgm:Mmc1_0315"/>